<dbReference type="RefSeq" id="XP_005769315.1">
    <property type="nucleotide sequence ID" value="XM_005769258.1"/>
</dbReference>
<dbReference type="GeneID" id="17263046"/>
<sequence>MVGRAKSATVRSDSGHKARCSRVGSCVMGGSSSNNVQRPSEGEPDEWLAAADGSFRLVSPCRGGGAGPRLTLTLVRGAAGEPFGLDVTSTNVVSRVREGSPAAAAGVRVADVVCSVAVSAAREGSSGAAAAGWQGIVVDLGGARVVGKLAHGAATDALTLTVLRCAEAEGGDGAARGSGIETI</sequence>
<proteinExistence type="predicted"/>
<dbReference type="Proteomes" id="UP000013827">
    <property type="component" value="Unassembled WGS sequence"/>
</dbReference>
<feature type="domain" description="PDZ" evidence="1">
    <location>
        <begin position="71"/>
        <end position="116"/>
    </location>
</feature>
<dbReference type="AlphaFoldDB" id="A0A0D3J051"/>
<dbReference type="HOGENOM" id="CLU_1477719_0_0_1"/>
<dbReference type="InterPro" id="IPR001478">
    <property type="entry name" value="PDZ"/>
</dbReference>
<reference evidence="2" key="2">
    <citation type="submission" date="2024-10" db="UniProtKB">
        <authorList>
            <consortium name="EnsemblProtists"/>
        </authorList>
    </citation>
    <scope>IDENTIFICATION</scope>
</reference>
<evidence type="ECO:0000313" key="3">
    <source>
        <dbReference type="Proteomes" id="UP000013827"/>
    </source>
</evidence>
<accession>A0A0D3J051</accession>
<dbReference type="Gene3D" id="2.30.42.10">
    <property type="match status" value="1"/>
</dbReference>
<dbReference type="SUPFAM" id="SSF50156">
    <property type="entry name" value="PDZ domain-like"/>
    <property type="match status" value="1"/>
</dbReference>
<keyword evidence="3" id="KW-1185">Reference proteome</keyword>
<dbReference type="EnsemblProtists" id="EOD16886">
    <property type="protein sequence ID" value="EOD16886"/>
    <property type="gene ID" value="EMIHUDRAFT_210501"/>
</dbReference>
<dbReference type="PROSITE" id="PS50106">
    <property type="entry name" value="PDZ"/>
    <property type="match status" value="1"/>
</dbReference>
<dbReference type="PaxDb" id="2903-EOD16886"/>
<reference evidence="3" key="1">
    <citation type="journal article" date="2013" name="Nature">
        <title>Pan genome of the phytoplankton Emiliania underpins its global distribution.</title>
        <authorList>
            <person name="Read B.A."/>
            <person name="Kegel J."/>
            <person name="Klute M.J."/>
            <person name="Kuo A."/>
            <person name="Lefebvre S.C."/>
            <person name="Maumus F."/>
            <person name="Mayer C."/>
            <person name="Miller J."/>
            <person name="Monier A."/>
            <person name="Salamov A."/>
            <person name="Young J."/>
            <person name="Aguilar M."/>
            <person name="Claverie J.M."/>
            <person name="Frickenhaus S."/>
            <person name="Gonzalez K."/>
            <person name="Herman E.K."/>
            <person name="Lin Y.C."/>
            <person name="Napier J."/>
            <person name="Ogata H."/>
            <person name="Sarno A.F."/>
            <person name="Shmutz J."/>
            <person name="Schroeder D."/>
            <person name="de Vargas C."/>
            <person name="Verret F."/>
            <person name="von Dassow P."/>
            <person name="Valentin K."/>
            <person name="Van de Peer Y."/>
            <person name="Wheeler G."/>
            <person name="Dacks J.B."/>
            <person name="Delwiche C.F."/>
            <person name="Dyhrman S.T."/>
            <person name="Glockner G."/>
            <person name="John U."/>
            <person name="Richards T."/>
            <person name="Worden A.Z."/>
            <person name="Zhang X."/>
            <person name="Grigoriev I.V."/>
            <person name="Allen A.E."/>
            <person name="Bidle K."/>
            <person name="Borodovsky M."/>
            <person name="Bowler C."/>
            <person name="Brownlee C."/>
            <person name="Cock J.M."/>
            <person name="Elias M."/>
            <person name="Gladyshev V.N."/>
            <person name="Groth M."/>
            <person name="Guda C."/>
            <person name="Hadaegh A."/>
            <person name="Iglesias-Rodriguez M.D."/>
            <person name="Jenkins J."/>
            <person name="Jones B.M."/>
            <person name="Lawson T."/>
            <person name="Leese F."/>
            <person name="Lindquist E."/>
            <person name="Lobanov A."/>
            <person name="Lomsadze A."/>
            <person name="Malik S.B."/>
            <person name="Marsh M.E."/>
            <person name="Mackinder L."/>
            <person name="Mock T."/>
            <person name="Mueller-Roeber B."/>
            <person name="Pagarete A."/>
            <person name="Parker M."/>
            <person name="Probert I."/>
            <person name="Quesneville H."/>
            <person name="Raines C."/>
            <person name="Rensing S.A."/>
            <person name="Riano-Pachon D.M."/>
            <person name="Richier S."/>
            <person name="Rokitta S."/>
            <person name="Shiraiwa Y."/>
            <person name="Soanes D.M."/>
            <person name="van der Giezen M."/>
            <person name="Wahlund T.M."/>
            <person name="Williams B."/>
            <person name="Wilson W."/>
            <person name="Wolfe G."/>
            <person name="Wurch L.L."/>
        </authorList>
    </citation>
    <scope>NUCLEOTIDE SEQUENCE</scope>
</reference>
<name>A0A0D3J051_EMIH1</name>
<dbReference type="KEGG" id="ehx:EMIHUDRAFT_210501"/>
<protein>
    <recommendedName>
        <fullName evidence="1">PDZ domain-containing protein</fullName>
    </recommendedName>
</protein>
<evidence type="ECO:0000313" key="2">
    <source>
        <dbReference type="EnsemblProtists" id="EOD16886"/>
    </source>
</evidence>
<evidence type="ECO:0000259" key="1">
    <source>
        <dbReference type="PROSITE" id="PS50106"/>
    </source>
</evidence>
<dbReference type="InterPro" id="IPR036034">
    <property type="entry name" value="PDZ_sf"/>
</dbReference>
<organism evidence="2 3">
    <name type="scientific">Emiliania huxleyi (strain CCMP1516)</name>
    <dbReference type="NCBI Taxonomy" id="280463"/>
    <lineage>
        <taxon>Eukaryota</taxon>
        <taxon>Haptista</taxon>
        <taxon>Haptophyta</taxon>
        <taxon>Prymnesiophyceae</taxon>
        <taxon>Isochrysidales</taxon>
        <taxon>Noelaerhabdaceae</taxon>
        <taxon>Emiliania</taxon>
    </lineage>
</organism>